<dbReference type="Pfam" id="PF22022">
    <property type="entry name" value="Phage_int_M"/>
    <property type="match status" value="1"/>
</dbReference>
<organism evidence="5 6">
    <name type="scientific">Nitrosomonas communis</name>
    <dbReference type="NCBI Taxonomy" id="44574"/>
    <lineage>
        <taxon>Bacteria</taxon>
        <taxon>Pseudomonadati</taxon>
        <taxon>Pseudomonadota</taxon>
        <taxon>Betaproteobacteria</taxon>
        <taxon>Nitrosomonadales</taxon>
        <taxon>Nitrosomonadaceae</taxon>
        <taxon>Nitrosomonas</taxon>
    </lineage>
</organism>
<dbReference type="Gene3D" id="1.10.150.130">
    <property type="match status" value="1"/>
</dbReference>
<accession>A0A1I4X0S8</accession>
<dbReference type="InterPro" id="IPR044068">
    <property type="entry name" value="CB"/>
</dbReference>
<dbReference type="SUPFAM" id="SSF56349">
    <property type="entry name" value="DNA breaking-rejoining enzymes"/>
    <property type="match status" value="1"/>
</dbReference>
<dbReference type="GO" id="GO:0015074">
    <property type="term" value="P:DNA integration"/>
    <property type="evidence" value="ECO:0007669"/>
    <property type="project" value="UniProtKB-KW"/>
</dbReference>
<feature type="domain" description="Core-binding (CB)" evidence="4">
    <location>
        <begin position="3"/>
        <end position="84"/>
    </location>
</feature>
<keyword evidence="2 3" id="KW-0238">DNA-binding</keyword>
<dbReference type="RefSeq" id="WP_074907414.1">
    <property type="nucleotide sequence ID" value="NZ_FOUB01000129.1"/>
</dbReference>
<dbReference type="InterPro" id="IPR053876">
    <property type="entry name" value="Phage_int_M"/>
</dbReference>
<dbReference type="Proteomes" id="UP000183287">
    <property type="component" value="Unassembled WGS sequence"/>
</dbReference>
<evidence type="ECO:0000256" key="3">
    <source>
        <dbReference type="PROSITE-ProRule" id="PRU01248"/>
    </source>
</evidence>
<dbReference type="GO" id="GO:0003677">
    <property type="term" value="F:DNA binding"/>
    <property type="evidence" value="ECO:0007669"/>
    <property type="project" value="UniProtKB-UniRule"/>
</dbReference>
<keyword evidence="6" id="KW-1185">Reference proteome</keyword>
<dbReference type="EMBL" id="FOUB01000129">
    <property type="protein sequence ID" value="SFN19601.1"/>
    <property type="molecule type" value="Genomic_DNA"/>
</dbReference>
<dbReference type="InterPro" id="IPR010998">
    <property type="entry name" value="Integrase_recombinase_N"/>
</dbReference>
<evidence type="ECO:0000259" key="4">
    <source>
        <dbReference type="PROSITE" id="PS51900"/>
    </source>
</evidence>
<dbReference type="PROSITE" id="PS51900">
    <property type="entry name" value="CB"/>
    <property type="match status" value="1"/>
</dbReference>
<evidence type="ECO:0000313" key="6">
    <source>
        <dbReference type="Proteomes" id="UP000183287"/>
    </source>
</evidence>
<dbReference type="InterPro" id="IPR011010">
    <property type="entry name" value="DNA_brk_join_enz"/>
</dbReference>
<sequence>MQGNLRQLSEFYLAHLKQNTREIHFRNVRNAFNKDLFIVDLETKASDITKDGIIGILHTISERGAEVMANRMRSYLSAMFQYGMIFDHSVESRAKQIKFFNQSSNYGSKSSKE</sequence>
<evidence type="ECO:0000256" key="2">
    <source>
        <dbReference type="ARBA" id="ARBA00023125"/>
    </source>
</evidence>
<gene>
    <name evidence="5" type="ORF">SAMN05421863_11298</name>
</gene>
<proteinExistence type="predicted"/>
<name>A0A1I4X0S8_9PROT</name>
<evidence type="ECO:0000256" key="1">
    <source>
        <dbReference type="ARBA" id="ARBA00022908"/>
    </source>
</evidence>
<reference evidence="6" key="1">
    <citation type="submission" date="2016-10" db="EMBL/GenBank/DDBJ databases">
        <authorList>
            <person name="Varghese N."/>
            <person name="Submissions S."/>
        </authorList>
    </citation>
    <scope>NUCLEOTIDE SEQUENCE [LARGE SCALE GENOMIC DNA]</scope>
    <source>
        <strain evidence="6">Nm44</strain>
    </source>
</reference>
<dbReference type="AlphaFoldDB" id="A0A1I4X0S8"/>
<protein>
    <recommendedName>
        <fullName evidence="4">Core-binding (CB) domain-containing protein</fullName>
    </recommendedName>
</protein>
<keyword evidence="1" id="KW-0229">DNA integration</keyword>
<evidence type="ECO:0000313" key="5">
    <source>
        <dbReference type="EMBL" id="SFN19601.1"/>
    </source>
</evidence>